<evidence type="ECO:0000256" key="1">
    <source>
        <dbReference type="SAM" id="Coils"/>
    </source>
</evidence>
<evidence type="ECO:0008006" key="4">
    <source>
        <dbReference type="Google" id="ProtNLM"/>
    </source>
</evidence>
<dbReference type="AlphaFoldDB" id="A0A7S1RGU4"/>
<name>A0A7S1RGU4_ALECA</name>
<organism evidence="3">
    <name type="scientific">Alexandrium catenella</name>
    <name type="common">Red tide dinoflagellate</name>
    <name type="synonym">Gonyaulax catenella</name>
    <dbReference type="NCBI Taxonomy" id="2925"/>
    <lineage>
        <taxon>Eukaryota</taxon>
        <taxon>Sar</taxon>
        <taxon>Alveolata</taxon>
        <taxon>Dinophyceae</taxon>
        <taxon>Gonyaulacales</taxon>
        <taxon>Pyrocystaceae</taxon>
        <taxon>Alexandrium</taxon>
    </lineage>
</organism>
<proteinExistence type="predicted"/>
<reference evidence="3" key="1">
    <citation type="submission" date="2021-01" db="EMBL/GenBank/DDBJ databases">
        <authorList>
            <person name="Corre E."/>
            <person name="Pelletier E."/>
            <person name="Niang G."/>
            <person name="Scheremetjew M."/>
            <person name="Finn R."/>
            <person name="Kale V."/>
            <person name="Holt S."/>
            <person name="Cochrane G."/>
            <person name="Meng A."/>
            <person name="Brown T."/>
            <person name="Cohen L."/>
        </authorList>
    </citation>
    <scope>NUCLEOTIDE SEQUENCE</scope>
    <source>
        <strain evidence="3">OF101</strain>
    </source>
</reference>
<protein>
    <recommendedName>
        <fullName evidence="4">Nucleotidyltransferase domain-containing protein</fullName>
    </recommendedName>
</protein>
<dbReference type="PANTHER" id="PTHR34817:SF1">
    <property type="entry name" value="NUCLEOTIDYLTRANSFERASE"/>
    <property type="match status" value="1"/>
</dbReference>
<gene>
    <name evidence="3" type="ORF">ACAT0790_LOCUS42774</name>
</gene>
<sequence>MPSEAVRAWVDRVRRVDFAAFALRCGAGAAAPAGRARSLESLGLEWSERLKTAWPMGADLAFMAQTGSFMYDLQVPSSDCDYSIIFLADPEDLASRTPPATEFHRGKELGPFLLELAKGNPRNVELLFTEKPHITSPVWQELRSRRHGFVTLRCARQYFGFIMDRLGCASKELEAHSRDGEVLKVGTAKRFSKWLYHAHHKLFGLLRLLETGEPLVALAGQQRDFVLGLRLRPPELRTEAMALLEKAEAQLRQCEGRIQAAEASGALPAEVDAEALLAWLGGVRASQAARAPPQPSLDEHCGNDAGREGTPHSDEG</sequence>
<dbReference type="EMBL" id="HBGE01071372">
    <property type="protein sequence ID" value="CAD9166006.1"/>
    <property type="molecule type" value="Transcribed_RNA"/>
</dbReference>
<dbReference type="InterPro" id="IPR018775">
    <property type="entry name" value="RlaP"/>
</dbReference>
<accession>A0A7S1RGU4</accession>
<feature type="compositionally biased region" description="Basic and acidic residues" evidence="2">
    <location>
        <begin position="297"/>
        <end position="316"/>
    </location>
</feature>
<evidence type="ECO:0000313" key="3">
    <source>
        <dbReference type="EMBL" id="CAD9166006.1"/>
    </source>
</evidence>
<feature type="coiled-coil region" evidence="1">
    <location>
        <begin position="237"/>
        <end position="264"/>
    </location>
</feature>
<feature type="region of interest" description="Disordered" evidence="2">
    <location>
        <begin position="288"/>
        <end position="316"/>
    </location>
</feature>
<keyword evidence="1" id="KW-0175">Coiled coil</keyword>
<evidence type="ECO:0000256" key="2">
    <source>
        <dbReference type="SAM" id="MobiDB-lite"/>
    </source>
</evidence>
<dbReference type="PANTHER" id="PTHR34817">
    <property type="entry name" value="NUCLEOTIDYLTRANSFERASE"/>
    <property type="match status" value="1"/>
</dbReference>